<organism evidence="6 7">
    <name type="scientific">Desulfobulbus oralis</name>
    <dbReference type="NCBI Taxonomy" id="1986146"/>
    <lineage>
        <taxon>Bacteria</taxon>
        <taxon>Pseudomonadati</taxon>
        <taxon>Thermodesulfobacteriota</taxon>
        <taxon>Desulfobulbia</taxon>
        <taxon>Desulfobulbales</taxon>
        <taxon>Desulfobulbaceae</taxon>
        <taxon>Desulfobulbus</taxon>
    </lineage>
</organism>
<dbReference type="PANTHER" id="PTHR42953">
    <property type="entry name" value="HIGH-AFFINITY ZINC UPTAKE SYSTEM PROTEIN ZNUA-RELATED"/>
    <property type="match status" value="1"/>
</dbReference>
<comment type="similarity">
    <text evidence="1">Belongs to the bacterial solute-binding protein 9 family.</text>
</comment>
<protein>
    <submittedName>
        <fullName evidence="6">ABC transporter substrate-binding protein</fullName>
    </submittedName>
</protein>
<evidence type="ECO:0000313" key="7">
    <source>
        <dbReference type="Proteomes" id="UP000239867"/>
    </source>
</evidence>
<dbReference type="Gene3D" id="3.40.50.1980">
    <property type="entry name" value="Nitrogenase molybdenum iron protein domain"/>
    <property type="match status" value="3"/>
</dbReference>
<accession>A0A2L1GLJ6</accession>
<feature type="region of interest" description="Disordered" evidence="5">
    <location>
        <begin position="130"/>
        <end position="183"/>
    </location>
</feature>
<reference evidence="6 7" key="1">
    <citation type="journal article" date="2018" name="MBio">
        <title>Insights into the evolution of host association through the isolation and characterization of a novel human periodontal pathobiont, Desulfobulbus oralis.</title>
        <authorList>
            <person name="Cross K.L."/>
            <person name="Chirania P."/>
            <person name="Xiong W."/>
            <person name="Beall C.J."/>
            <person name="Elkins J.G."/>
            <person name="Giannone R.J."/>
            <person name="Griffen A.L."/>
            <person name="Guss A.M."/>
            <person name="Hettich R.L."/>
            <person name="Joshi S.S."/>
            <person name="Mokrzan E.M."/>
            <person name="Martin R.K."/>
            <person name="Zhulin I.B."/>
            <person name="Leys E.J."/>
            <person name="Podar M."/>
        </authorList>
    </citation>
    <scope>NUCLEOTIDE SEQUENCE [LARGE SCALE GENOMIC DNA]</scope>
    <source>
        <strain evidence="6 7">ORNL</strain>
    </source>
</reference>
<dbReference type="Pfam" id="PF01297">
    <property type="entry name" value="ZnuA"/>
    <property type="match status" value="1"/>
</dbReference>
<feature type="compositionally biased region" description="Basic and acidic residues" evidence="5">
    <location>
        <begin position="137"/>
        <end position="170"/>
    </location>
</feature>
<keyword evidence="2" id="KW-0813">Transport</keyword>
<evidence type="ECO:0000256" key="1">
    <source>
        <dbReference type="ARBA" id="ARBA00011028"/>
    </source>
</evidence>
<proteinExistence type="inferred from homology"/>
<dbReference type="GO" id="GO:0030001">
    <property type="term" value="P:metal ion transport"/>
    <property type="evidence" value="ECO:0007669"/>
    <property type="project" value="InterPro"/>
</dbReference>
<sequence length="349" mass="38074">MTMKQIRYPVLSVLLPLVLLAALVLPGLATAQPIRVLVSTFPVYQFTRNITQGSTALQIELMLPAQLGCPHDYALTPQDMRKLESAQIFIINGLGMEEFLGAPLKKANPKLQVVDSSAGIGDILNYSDAAEGEEADDDHRHHEAAHVHSHEHDAQQRHHEHSEHHHGHDEHHHHHSGPNPHLFASPRMAALQVANIAKALAAAAPGERELLSRNAQAYIQKLDALNEAFEQLGKRLANKRIVTQHGVFDYLARDMGLNIVAVIAAHPGQEPSAAEALKLVRTIKDEKAGALFTEPQYPDGIGRTLAKESGIPSSVLDPVASGPENAPLDYYERIMRANLASMADTLGTK</sequence>
<evidence type="ECO:0000256" key="2">
    <source>
        <dbReference type="ARBA" id="ARBA00022448"/>
    </source>
</evidence>
<dbReference type="AlphaFoldDB" id="A0A2L1GLJ6"/>
<evidence type="ECO:0000256" key="3">
    <source>
        <dbReference type="ARBA" id="ARBA00022729"/>
    </source>
</evidence>
<evidence type="ECO:0000256" key="4">
    <source>
        <dbReference type="SAM" id="Coils"/>
    </source>
</evidence>
<evidence type="ECO:0000256" key="5">
    <source>
        <dbReference type="SAM" id="MobiDB-lite"/>
    </source>
</evidence>
<dbReference type="InterPro" id="IPR050492">
    <property type="entry name" value="Bact_metal-bind_prot9"/>
</dbReference>
<name>A0A2L1GLJ6_9BACT</name>
<dbReference type="EMBL" id="CP021255">
    <property type="protein sequence ID" value="AVD70542.1"/>
    <property type="molecule type" value="Genomic_DNA"/>
</dbReference>
<dbReference type="GO" id="GO:0046872">
    <property type="term" value="F:metal ion binding"/>
    <property type="evidence" value="ECO:0007669"/>
    <property type="project" value="InterPro"/>
</dbReference>
<feature type="coiled-coil region" evidence="4">
    <location>
        <begin position="208"/>
        <end position="235"/>
    </location>
</feature>
<dbReference type="Proteomes" id="UP000239867">
    <property type="component" value="Chromosome"/>
</dbReference>
<keyword evidence="4" id="KW-0175">Coiled coil</keyword>
<evidence type="ECO:0000313" key="6">
    <source>
        <dbReference type="EMBL" id="AVD70542.1"/>
    </source>
</evidence>
<gene>
    <name evidence="6" type="ORF">CAY53_02830</name>
</gene>
<dbReference type="KEGG" id="deo:CAY53_02830"/>
<keyword evidence="3" id="KW-0732">Signal</keyword>
<dbReference type="SUPFAM" id="SSF53807">
    <property type="entry name" value="Helical backbone' metal receptor"/>
    <property type="match status" value="1"/>
</dbReference>
<dbReference type="PANTHER" id="PTHR42953:SF3">
    <property type="entry name" value="HIGH-AFFINITY ZINC UPTAKE SYSTEM PROTEIN ZNUA"/>
    <property type="match status" value="1"/>
</dbReference>
<dbReference type="InterPro" id="IPR006127">
    <property type="entry name" value="ZnuA-like"/>
</dbReference>
<keyword evidence="7" id="KW-1185">Reference proteome</keyword>